<keyword evidence="4" id="KW-1185">Reference proteome</keyword>
<feature type="region of interest" description="Disordered" evidence="1">
    <location>
        <begin position="215"/>
        <end position="241"/>
    </location>
</feature>
<feature type="compositionally biased region" description="Polar residues" evidence="1">
    <location>
        <begin position="227"/>
        <end position="237"/>
    </location>
</feature>
<proteinExistence type="predicted"/>
<dbReference type="InterPro" id="IPR022225">
    <property type="entry name" value="Phage_tail_fibre_N"/>
</dbReference>
<feature type="domain" description="Phage tail fibre protein N-terminal" evidence="2">
    <location>
        <begin position="7"/>
        <end position="153"/>
    </location>
</feature>
<sequence>MGAFGGMIITNKGRALQAKAQTGIELKYTRIKVGDGKLGGQSIPTLNNLISAKKSLDIKKLEVRPDGKAVVGTMLSNAGLQSGFYFREIGVFAQDPDVGEIMFCYANAGDNAEYIPPEGGPDVIEKYIDAVTIIQNAQNVSAVIDGSLVYATNKEMEEKVAKALNEAKAYTDQKVDDIDLSNITPESIGAAKQADLDAHATDAVKHITAAERTSWNAKETTDGAQEKANQAETNAKNASLPRSGGTITGGLVVNGALTVQSRNVLEEIDNVKSSVVDGKGKVAGAINDKGGGPASANSTFDQLAAAITGMQEARGNLALTSAFFDMLNSYTGISVMFINKDNNIVLIRQTSSGDPPRFQSELHEVSPNGTVVRAVHLGAPQALPPRSFAVGDDVVLVTTEDLAGNGFYEVYDHAGTLISKSQVSYLDVLRTHAITRDGSIFIAQSGNPVRVVNQSGTAYFSMPDGSGNAYEFVFLSKTKLYVARQDSPTSRKHTLITRDGLSFSYEMAARGTGITGIVNFLGAHAYRD</sequence>
<dbReference type="Pfam" id="PF12571">
    <property type="entry name" value="Phage_tail_fib"/>
    <property type="match status" value="1"/>
</dbReference>
<dbReference type="SUPFAM" id="SSF101898">
    <property type="entry name" value="NHL repeat"/>
    <property type="match status" value="1"/>
</dbReference>
<dbReference type="RefSeq" id="WP_261944619.1">
    <property type="nucleotide sequence ID" value="NZ_AP031286.1"/>
</dbReference>
<dbReference type="Gene3D" id="2.120.10.30">
    <property type="entry name" value="TolB, C-terminal domain"/>
    <property type="match status" value="1"/>
</dbReference>
<evidence type="ECO:0000259" key="2">
    <source>
        <dbReference type="Pfam" id="PF12571"/>
    </source>
</evidence>
<dbReference type="Proteomes" id="UP001154322">
    <property type="component" value="Unassembled WGS sequence"/>
</dbReference>
<reference evidence="3" key="1">
    <citation type="submission" date="2022-06" db="EMBL/GenBank/DDBJ databases">
        <authorList>
            <person name="Dietemann V."/>
            <person name="Ory F."/>
            <person name="Dainat B."/>
            <person name="Oberhansli S."/>
        </authorList>
    </citation>
    <scope>NUCLEOTIDE SEQUENCE</scope>
    <source>
        <strain evidence="3">Ena-SAMPLE-TAB-26-04-2022-14:26:32:270-5432</strain>
    </source>
</reference>
<gene>
    <name evidence="3" type="ORF">WJ0W_004682</name>
</gene>
<evidence type="ECO:0000256" key="1">
    <source>
        <dbReference type="SAM" id="MobiDB-lite"/>
    </source>
</evidence>
<comment type="caution">
    <text evidence="3">The sequence shown here is derived from an EMBL/GenBank/DDBJ whole genome shotgun (WGS) entry which is preliminary data.</text>
</comment>
<dbReference type="InterPro" id="IPR011042">
    <property type="entry name" value="6-blade_b-propeller_TolB-like"/>
</dbReference>
<name>A0ABM9G755_9BACL</name>
<protein>
    <submittedName>
        <fullName evidence="3">Phage tail protein</fullName>
    </submittedName>
</protein>
<accession>A0ABM9G755</accession>
<evidence type="ECO:0000313" key="4">
    <source>
        <dbReference type="Proteomes" id="UP001154322"/>
    </source>
</evidence>
<evidence type="ECO:0000313" key="3">
    <source>
        <dbReference type="EMBL" id="CAH8247448.1"/>
    </source>
</evidence>
<dbReference type="EMBL" id="CALYLO010000007">
    <property type="protein sequence ID" value="CAH8247448.1"/>
    <property type="molecule type" value="Genomic_DNA"/>
</dbReference>
<organism evidence="3 4">
    <name type="scientific">Paenibacillus melissococcoides</name>
    <dbReference type="NCBI Taxonomy" id="2912268"/>
    <lineage>
        <taxon>Bacteria</taxon>
        <taxon>Bacillati</taxon>
        <taxon>Bacillota</taxon>
        <taxon>Bacilli</taxon>
        <taxon>Bacillales</taxon>
        <taxon>Paenibacillaceae</taxon>
        <taxon>Paenibacillus</taxon>
    </lineage>
</organism>